<reference evidence="1 2" key="1">
    <citation type="journal article" date="2012" name="Science">
        <title>The Paleozoic origin of enzymatic lignin decomposition reconstructed from 31 fungal genomes.</title>
        <authorList>
            <person name="Floudas D."/>
            <person name="Binder M."/>
            <person name="Riley R."/>
            <person name="Barry K."/>
            <person name="Blanchette R.A."/>
            <person name="Henrissat B."/>
            <person name="Martinez A.T."/>
            <person name="Otillar R."/>
            <person name="Spatafora J.W."/>
            <person name="Yadav J.S."/>
            <person name="Aerts A."/>
            <person name="Benoit I."/>
            <person name="Boyd A."/>
            <person name="Carlson A."/>
            <person name="Copeland A."/>
            <person name="Coutinho P.M."/>
            <person name="de Vries R.P."/>
            <person name="Ferreira P."/>
            <person name="Findley K."/>
            <person name="Foster B."/>
            <person name="Gaskell J."/>
            <person name="Glotzer D."/>
            <person name="Gorecki P."/>
            <person name="Heitman J."/>
            <person name="Hesse C."/>
            <person name="Hori C."/>
            <person name="Igarashi K."/>
            <person name="Jurgens J.A."/>
            <person name="Kallen N."/>
            <person name="Kersten P."/>
            <person name="Kohler A."/>
            <person name="Kuees U."/>
            <person name="Kumar T.K.A."/>
            <person name="Kuo A."/>
            <person name="LaButti K."/>
            <person name="Larrondo L.F."/>
            <person name="Lindquist E."/>
            <person name="Ling A."/>
            <person name="Lombard V."/>
            <person name="Lucas S."/>
            <person name="Lundell T."/>
            <person name="Martin R."/>
            <person name="McLaughlin D.J."/>
            <person name="Morgenstern I."/>
            <person name="Morin E."/>
            <person name="Murat C."/>
            <person name="Nagy L.G."/>
            <person name="Nolan M."/>
            <person name="Ohm R.A."/>
            <person name="Patyshakuliyeva A."/>
            <person name="Rokas A."/>
            <person name="Ruiz-Duenas F.J."/>
            <person name="Sabat G."/>
            <person name="Salamov A."/>
            <person name="Samejima M."/>
            <person name="Schmutz J."/>
            <person name="Slot J.C."/>
            <person name="St John F."/>
            <person name="Stenlid J."/>
            <person name="Sun H."/>
            <person name="Sun S."/>
            <person name="Syed K."/>
            <person name="Tsang A."/>
            <person name="Wiebenga A."/>
            <person name="Young D."/>
            <person name="Pisabarro A."/>
            <person name="Eastwood D.C."/>
            <person name="Martin F."/>
            <person name="Cullen D."/>
            <person name="Grigoriev I.V."/>
            <person name="Hibbett D.S."/>
        </authorList>
    </citation>
    <scope>NUCLEOTIDE SEQUENCE [LARGE SCALE GENOMIC DNA]</scope>
    <source>
        <strain evidence="1 2">LYAD-421 SS1</strain>
    </source>
</reference>
<accession>R7SV80</accession>
<protein>
    <recommendedName>
        <fullName evidence="3">Retrotransposon gag domain-containing protein</fullName>
    </recommendedName>
</protein>
<dbReference type="RefSeq" id="XP_007367189.1">
    <property type="nucleotide sequence ID" value="XM_007367127.1"/>
</dbReference>
<organism evidence="1 2">
    <name type="scientific">Dichomitus squalens (strain LYAD-421)</name>
    <name type="common">Western red white-rot fungus</name>
    <dbReference type="NCBI Taxonomy" id="732165"/>
    <lineage>
        <taxon>Eukaryota</taxon>
        <taxon>Fungi</taxon>
        <taxon>Dikarya</taxon>
        <taxon>Basidiomycota</taxon>
        <taxon>Agaricomycotina</taxon>
        <taxon>Agaricomycetes</taxon>
        <taxon>Polyporales</taxon>
        <taxon>Polyporaceae</taxon>
        <taxon>Dichomitus</taxon>
    </lineage>
</organism>
<dbReference type="EMBL" id="JH719419">
    <property type="protein sequence ID" value="EJF59976.1"/>
    <property type="molecule type" value="Genomic_DNA"/>
</dbReference>
<dbReference type="KEGG" id="dsq:DICSQDRAFT_63821"/>
<dbReference type="GeneID" id="18843250"/>
<dbReference type="AlphaFoldDB" id="R7SV80"/>
<dbReference type="OMA" id="WREACEE"/>
<dbReference type="Proteomes" id="UP000053319">
    <property type="component" value="Unassembled WGS sequence"/>
</dbReference>
<evidence type="ECO:0000313" key="1">
    <source>
        <dbReference type="EMBL" id="EJF59976.1"/>
    </source>
</evidence>
<sequence length="158" mass="17874">METTAPPPKVVERKIRQPSDFSGDCLEASTFLNTCWMYLRVNKDAYSDDEDKVIFVLLFMVGRTAAPWREACEEDVFTVVNNEEKGFGTFTDFARDFKAAFEPLSPVMDSITKLKALKQTGLAKDYIALFRPLAAHSGVKELEVLSDYFLSRLSSRLV</sequence>
<dbReference type="HOGENOM" id="CLU_000384_30_3_1"/>
<evidence type="ECO:0000313" key="2">
    <source>
        <dbReference type="Proteomes" id="UP000053319"/>
    </source>
</evidence>
<gene>
    <name evidence="1" type="ORF">DICSQDRAFT_63821</name>
</gene>
<evidence type="ECO:0008006" key="3">
    <source>
        <dbReference type="Google" id="ProtNLM"/>
    </source>
</evidence>
<name>R7SV80_DICSQ</name>
<proteinExistence type="predicted"/>